<dbReference type="PRINTS" id="PR01853">
    <property type="entry name" value="YAJCTRNLCASE"/>
</dbReference>
<evidence type="ECO:0000256" key="8">
    <source>
        <dbReference type="ARBA" id="ARBA00022989"/>
    </source>
</evidence>
<reference evidence="12" key="1">
    <citation type="submission" date="2021-02" db="EMBL/GenBank/DDBJ databases">
        <authorList>
            <person name="Cremers G."/>
            <person name="Picone N."/>
        </authorList>
    </citation>
    <scope>NUCLEOTIDE SEQUENCE</scope>
    <source>
        <strain evidence="12">PQ17</strain>
    </source>
</reference>
<proteinExistence type="inferred from homology"/>
<feature type="transmembrane region" description="Helical" evidence="11">
    <location>
        <begin position="12"/>
        <end position="32"/>
    </location>
</feature>
<evidence type="ECO:0000256" key="1">
    <source>
        <dbReference type="ARBA" id="ARBA00004162"/>
    </source>
</evidence>
<dbReference type="PANTHER" id="PTHR33909:SF1">
    <property type="entry name" value="SEC TRANSLOCON ACCESSORY COMPLEX SUBUNIT YAJC"/>
    <property type="match status" value="1"/>
</dbReference>
<keyword evidence="4" id="KW-0813">Transport</keyword>
<dbReference type="EMBL" id="CAJNOB010000056">
    <property type="protein sequence ID" value="CAF0703515.1"/>
    <property type="molecule type" value="Genomic_DNA"/>
</dbReference>
<sequence>MLLAAAPQQGPPPWTFLITMGLVFAMFYFLLIRPQQKERKEREKMLASVKSGDRVVTQGGILGTVTNVKERTVIVRVADNVKIEVLKSALTSVLKPDEEPKG</sequence>
<evidence type="ECO:0000256" key="2">
    <source>
        <dbReference type="ARBA" id="ARBA00006742"/>
    </source>
</evidence>
<comment type="subcellular location">
    <subcellularLocation>
        <location evidence="1">Cell membrane</location>
        <topology evidence="1">Single-pass membrane protein</topology>
    </subcellularLocation>
</comment>
<comment type="similarity">
    <text evidence="2">Belongs to the YajC family.</text>
</comment>
<dbReference type="Pfam" id="PF02699">
    <property type="entry name" value="YajC"/>
    <property type="match status" value="1"/>
</dbReference>
<dbReference type="AlphaFoldDB" id="A0A8J2BR03"/>
<keyword evidence="10 11" id="KW-0472">Membrane</keyword>
<evidence type="ECO:0000256" key="10">
    <source>
        <dbReference type="ARBA" id="ARBA00023136"/>
    </source>
</evidence>
<evidence type="ECO:0000256" key="7">
    <source>
        <dbReference type="ARBA" id="ARBA00022927"/>
    </source>
</evidence>
<keyword evidence="8 11" id="KW-1133">Transmembrane helix</keyword>
<comment type="caution">
    <text evidence="12">The sequence shown here is derived from an EMBL/GenBank/DDBJ whole genome shotgun (WGS) entry which is preliminary data.</text>
</comment>
<protein>
    <recommendedName>
        <fullName evidence="3">Sec translocon accessory complex subunit YajC</fullName>
    </recommendedName>
</protein>
<evidence type="ECO:0000256" key="9">
    <source>
        <dbReference type="ARBA" id="ARBA00023010"/>
    </source>
</evidence>
<evidence type="ECO:0000313" key="12">
    <source>
        <dbReference type="EMBL" id="CAF0703515.1"/>
    </source>
</evidence>
<evidence type="ECO:0000256" key="3">
    <source>
        <dbReference type="ARBA" id="ARBA00014962"/>
    </source>
</evidence>
<dbReference type="Proteomes" id="UP000663859">
    <property type="component" value="Unassembled WGS sequence"/>
</dbReference>
<dbReference type="GO" id="GO:0015031">
    <property type="term" value="P:protein transport"/>
    <property type="evidence" value="ECO:0007669"/>
    <property type="project" value="UniProtKB-KW"/>
</dbReference>
<keyword evidence="7" id="KW-0653">Protein transport</keyword>
<keyword evidence="6 11" id="KW-0812">Transmembrane</keyword>
<dbReference type="NCBIfam" id="TIGR00739">
    <property type="entry name" value="yajC"/>
    <property type="match status" value="1"/>
</dbReference>
<name>A0A8J2BR03_9BACT</name>
<evidence type="ECO:0000256" key="4">
    <source>
        <dbReference type="ARBA" id="ARBA00022448"/>
    </source>
</evidence>
<keyword evidence="5" id="KW-1003">Cell membrane</keyword>
<accession>A0A8J2BR03</accession>
<gene>
    <name evidence="12" type="primary">yajC</name>
    <name evidence="12" type="ORF">MPNT_60020</name>
</gene>
<dbReference type="SMART" id="SM01323">
    <property type="entry name" value="YajC"/>
    <property type="match status" value="1"/>
</dbReference>
<evidence type="ECO:0000313" key="13">
    <source>
        <dbReference type="Proteomes" id="UP000663859"/>
    </source>
</evidence>
<keyword evidence="13" id="KW-1185">Reference proteome</keyword>
<evidence type="ECO:0000256" key="6">
    <source>
        <dbReference type="ARBA" id="ARBA00022692"/>
    </source>
</evidence>
<dbReference type="PANTHER" id="PTHR33909">
    <property type="entry name" value="SEC TRANSLOCON ACCESSORY COMPLEX SUBUNIT YAJC"/>
    <property type="match status" value="1"/>
</dbReference>
<dbReference type="GO" id="GO:0005886">
    <property type="term" value="C:plasma membrane"/>
    <property type="evidence" value="ECO:0007669"/>
    <property type="project" value="UniProtKB-SubCell"/>
</dbReference>
<evidence type="ECO:0000256" key="5">
    <source>
        <dbReference type="ARBA" id="ARBA00022475"/>
    </source>
</evidence>
<evidence type="ECO:0000256" key="11">
    <source>
        <dbReference type="SAM" id="Phobius"/>
    </source>
</evidence>
<dbReference type="InterPro" id="IPR003849">
    <property type="entry name" value="Preprotein_translocase_YajC"/>
</dbReference>
<organism evidence="12 13">
    <name type="scientific">Candidatus Methylacidithermus pantelleriae</name>
    <dbReference type="NCBI Taxonomy" id="2744239"/>
    <lineage>
        <taxon>Bacteria</taxon>
        <taxon>Pseudomonadati</taxon>
        <taxon>Verrucomicrobiota</taxon>
        <taxon>Methylacidiphilae</taxon>
        <taxon>Methylacidiphilales</taxon>
        <taxon>Methylacidiphilaceae</taxon>
        <taxon>Candidatus Methylacidithermus</taxon>
    </lineage>
</organism>
<keyword evidence="9" id="KW-0811">Translocation</keyword>